<keyword evidence="8" id="KW-0131">Cell cycle</keyword>
<evidence type="ECO:0000313" key="18">
    <source>
        <dbReference type="Proteomes" id="UP000269154"/>
    </source>
</evidence>
<comment type="similarity">
    <text evidence="10">Belongs to the EPSP synthase family. MurA subfamily.</text>
</comment>
<dbReference type="Gene3D" id="3.65.10.10">
    <property type="entry name" value="Enolpyruvate transferase domain"/>
    <property type="match status" value="2"/>
</dbReference>
<organism evidence="17 18">
    <name type="scientific">Okeania hirsuta</name>
    <dbReference type="NCBI Taxonomy" id="1458930"/>
    <lineage>
        <taxon>Bacteria</taxon>
        <taxon>Bacillati</taxon>
        <taxon>Cyanobacteriota</taxon>
        <taxon>Cyanophyceae</taxon>
        <taxon>Oscillatoriophycideae</taxon>
        <taxon>Oscillatoriales</taxon>
        <taxon>Microcoleaceae</taxon>
        <taxon>Okeania</taxon>
    </lineage>
</organism>
<dbReference type="PANTHER" id="PTHR43783:SF1">
    <property type="entry name" value="UDP-N-ACETYLGLUCOSAMINE 1-CARBOXYVINYLTRANSFERASE"/>
    <property type="match status" value="1"/>
</dbReference>
<dbReference type="EC" id="2.5.1.7" evidence="11"/>
<dbReference type="Proteomes" id="UP000269154">
    <property type="component" value="Unassembled WGS sequence"/>
</dbReference>
<dbReference type="InterPro" id="IPR036968">
    <property type="entry name" value="Enolpyruvate_Tfrase_sf"/>
</dbReference>
<keyword evidence="18" id="KW-1185">Reference proteome</keyword>
<dbReference type="HAMAP" id="MF_00111">
    <property type="entry name" value="MurA"/>
    <property type="match status" value="1"/>
</dbReference>
<reference evidence="17 18" key="1">
    <citation type="journal article" date="2018" name="ACS Chem. Biol.">
        <title>Ketoreductase domain dysfunction expands chemodiversity: malyngamide biosynthesis in the cyanobacterium Okeania hirsuta.</title>
        <authorList>
            <person name="Moss N.A."/>
            <person name="Leao T."/>
            <person name="Rankin M."/>
            <person name="McCullough T.M."/>
            <person name="Qu P."/>
            <person name="Korobeynikov A."/>
            <person name="Smith J.L."/>
            <person name="Gerwick L."/>
            <person name="Gerwick W.H."/>
        </authorList>
    </citation>
    <scope>NUCLEOTIDE SEQUENCE [LARGE SCALE GENOMIC DNA]</scope>
    <source>
        <strain evidence="17 18">PAB10Feb10-1</strain>
    </source>
</reference>
<dbReference type="FunFam" id="3.65.10.10:FF:000001">
    <property type="entry name" value="UDP-N-acetylglucosamine 1-carboxyvinyltransferase"/>
    <property type="match status" value="1"/>
</dbReference>
<evidence type="ECO:0000313" key="17">
    <source>
        <dbReference type="EMBL" id="RQH17146.1"/>
    </source>
</evidence>
<gene>
    <name evidence="17" type="ORF">D5R40_33520</name>
</gene>
<evidence type="ECO:0000256" key="3">
    <source>
        <dbReference type="ARBA" id="ARBA00022490"/>
    </source>
</evidence>
<dbReference type="GO" id="GO:0019277">
    <property type="term" value="P:UDP-N-acetylgalactosamine biosynthetic process"/>
    <property type="evidence" value="ECO:0007669"/>
    <property type="project" value="InterPro"/>
</dbReference>
<protein>
    <recommendedName>
        <fullName evidence="12">UDP-N-acetylglucosamine 1-carboxyvinyltransferase</fullName>
        <ecNumber evidence="11">2.5.1.7</ecNumber>
    </recommendedName>
    <alternativeName>
        <fullName evidence="13">Enoylpyruvate transferase</fullName>
    </alternativeName>
    <alternativeName>
        <fullName evidence="14">UDP-N-acetylglucosamine enolpyruvyl transferase</fullName>
    </alternativeName>
</protein>
<sequence length="445" mass="46747">NSALAAMAGTLLCSGTCRLQQVPSLVDINRMGQVLSAFGAKLEQNGNTLDVDASKLDTPEAPYELVRQLRASFFVIGPIMARLGVARVPLPGGCAIGARPVDLHVRGLQALGAEVHIEHGVVNAYITGSKKKLQGAKIYLDYPSVGATETLMMAATLAEGETIIENAAQEPEVVDLANLCIAMGANIIGAGTKSIVISGVPKLHSVDYTIIPDRIEAGTFLIAGAITNSDITISPAIKNVPASILSGIIEAGTFLIAGAITNSDITISPVVPQHLSAVISKLQSVGVKIIQEVPGSLHILPSKNLIATDIDTQPYPGFPTDMQAPFMALLSVCSGSSSVTETVFENRMRHVSELNRMGANIRVKGNHAIVEGVSKLSAAPVIGTDLRASAALILAALAAEGETTFQGLQHLDRGYEKLEVKLQKLGAQLQRIDIPTEHEILQTSV</sequence>
<evidence type="ECO:0000256" key="4">
    <source>
        <dbReference type="ARBA" id="ARBA00022618"/>
    </source>
</evidence>
<evidence type="ECO:0000256" key="5">
    <source>
        <dbReference type="ARBA" id="ARBA00022679"/>
    </source>
</evidence>
<evidence type="ECO:0000256" key="1">
    <source>
        <dbReference type="ARBA" id="ARBA00004496"/>
    </source>
</evidence>
<dbReference type="AlphaFoldDB" id="A0A3N6NKW7"/>
<keyword evidence="3" id="KW-0963">Cytoplasm</keyword>
<dbReference type="InterPro" id="IPR001986">
    <property type="entry name" value="Enolpyruvate_Tfrase_dom"/>
</dbReference>
<accession>A0A3N6NKW7</accession>
<dbReference type="GO" id="GO:0005737">
    <property type="term" value="C:cytoplasm"/>
    <property type="evidence" value="ECO:0007669"/>
    <property type="project" value="UniProtKB-SubCell"/>
</dbReference>
<dbReference type="GO" id="GO:0051301">
    <property type="term" value="P:cell division"/>
    <property type="evidence" value="ECO:0007669"/>
    <property type="project" value="UniProtKB-KW"/>
</dbReference>
<comment type="subcellular location">
    <subcellularLocation>
        <location evidence="1">Cytoplasm</location>
    </subcellularLocation>
</comment>
<evidence type="ECO:0000256" key="12">
    <source>
        <dbReference type="ARBA" id="ARBA00039754"/>
    </source>
</evidence>
<keyword evidence="7" id="KW-0573">Peptidoglycan synthesis</keyword>
<comment type="catalytic activity">
    <reaction evidence="15">
        <text>phosphoenolpyruvate + UDP-N-acetyl-alpha-D-glucosamine = UDP-N-acetyl-3-O-(1-carboxyvinyl)-alpha-D-glucosamine + phosphate</text>
        <dbReference type="Rhea" id="RHEA:18681"/>
        <dbReference type="ChEBI" id="CHEBI:43474"/>
        <dbReference type="ChEBI" id="CHEBI:57705"/>
        <dbReference type="ChEBI" id="CHEBI:58702"/>
        <dbReference type="ChEBI" id="CHEBI:68483"/>
        <dbReference type="EC" id="2.5.1.7"/>
    </reaction>
</comment>
<dbReference type="OrthoDB" id="9803760at2"/>
<evidence type="ECO:0000256" key="15">
    <source>
        <dbReference type="ARBA" id="ARBA00047527"/>
    </source>
</evidence>
<dbReference type="CDD" id="cd01555">
    <property type="entry name" value="UdpNAET"/>
    <property type="match status" value="1"/>
</dbReference>
<name>A0A3N6NKW7_9CYAN</name>
<dbReference type="NCBIfam" id="NF006873">
    <property type="entry name" value="PRK09369.1"/>
    <property type="match status" value="1"/>
</dbReference>
<dbReference type="RefSeq" id="WP_134239667.1">
    <property type="nucleotide sequence ID" value="NZ_CAWOLW010000465.1"/>
</dbReference>
<evidence type="ECO:0000256" key="13">
    <source>
        <dbReference type="ARBA" id="ARBA00042443"/>
    </source>
</evidence>
<evidence type="ECO:0000259" key="16">
    <source>
        <dbReference type="Pfam" id="PF00275"/>
    </source>
</evidence>
<keyword evidence="4" id="KW-0132">Cell division</keyword>
<dbReference type="GO" id="GO:0008360">
    <property type="term" value="P:regulation of cell shape"/>
    <property type="evidence" value="ECO:0007669"/>
    <property type="project" value="UniProtKB-KW"/>
</dbReference>
<keyword evidence="9" id="KW-0961">Cell wall biogenesis/degradation</keyword>
<dbReference type="EMBL" id="RCBY01000517">
    <property type="protein sequence ID" value="RQH17146.1"/>
    <property type="molecule type" value="Genomic_DNA"/>
</dbReference>
<evidence type="ECO:0000256" key="9">
    <source>
        <dbReference type="ARBA" id="ARBA00023316"/>
    </source>
</evidence>
<keyword evidence="5 17" id="KW-0808">Transferase</keyword>
<feature type="non-terminal residue" evidence="17">
    <location>
        <position position="1"/>
    </location>
</feature>
<feature type="domain" description="Enolpyruvate transferase" evidence="16">
    <location>
        <begin position="1"/>
        <end position="236"/>
    </location>
</feature>
<proteinExistence type="inferred from homology"/>
<dbReference type="InterPro" id="IPR005750">
    <property type="entry name" value="UDP_GlcNAc_COvinyl_MurA"/>
</dbReference>
<evidence type="ECO:0000256" key="7">
    <source>
        <dbReference type="ARBA" id="ARBA00022984"/>
    </source>
</evidence>
<evidence type="ECO:0000256" key="10">
    <source>
        <dbReference type="ARBA" id="ARBA00038367"/>
    </source>
</evidence>
<dbReference type="SUPFAM" id="SSF55205">
    <property type="entry name" value="EPT/RTPC-like"/>
    <property type="match status" value="2"/>
</dbReference>
<comment type="caution">
    <text evidence="17">The sequence shown here is derived from an EMBL/GenBank/DDBJ whole genome shotgun (WGS) entry which is preliminary data.</text>
</comment>
<evidence type="ECO:0000256" key="6">
    <source>
        <dbReference type="ARBA" id="ARBA00022960"/>
    </source>
</evidence>
<dbReference type="GO" id="GO:0008760">
    <property type="term" value="F:UDP-N-acetylglucosamine 1-carboxyvinyltransferase activity"/>
    <property type="evidence" value="ECO:0007669"/>
    <property type="project" value="UniProtKB-EC"/>
</dbReference>
<evidence type="ECO:0000256" key="8">
    <source>
        <dbReference type="ARBA" id="ARBA00023306"/>
    </source>
</evidence>
<feature type="domain" description="Enolpyruvate transferase" evidence="16">
    <location>
        <begin position="243"/>
        <end position="422"/>
    </location>
</feature>
<dbReference type="PANTHER" id="PTHR43783">
    <property type="entry name" value="UDP-N-ACETYLGLUCOSAMINE 1-CARBOXYVINYLTRANSFERASE"/>
    <property type="match status" value="1"/>
</dbReference>
<dbReference type="GO" id="GO:0009252">
    <property type="term" value="P:peptidoglycan biosynthetic process"/>
    <property type="evidence" value="ECO:0007669"/>
    <property type="project" value="UniProtKB-KW"/>
</dbReference>
<evidence type="ECO:0000256" key="11">
    <source>
        <dbReference type="ARBA" id="ARBA00039108"/>
    </source>
</evidence>
<dbReference type="GO" id="GO:0071555">
    <property type="term" value="P:cell wall organization"/>
    <property type="evidence" value="ECO:0007669"/>
    <property type="project" value="UniProtKB-KW"/>
</dbReference>
<evidence type="ECO:0000256" key="2">
    <source>
        <dbReference type="ARBA" id="ARBA00004752"/>
    </source>
</evidence>
<dbReference type="InterPro" id="IPR013792">
    <property type="entry name" value="RNA3'P_cycl/enolpyr_Trfase_a/b"/>
</dbReference>
<dbReference type="InterPro" id="IPR050068">
    <property type="entry name" value="MurA_subfamily"/>
</dbReference>
<keyword evidence="6" id="KW-0133">Cell shape</keyword>
<comment type="pathway">
    <text evidence="2">Cell wall biogenesis; peptidoglycan biosynthesis.</text>
</comment>
<dbReference type="Pfam" id="PF00275">
    <property type="entry name" value="EPSP_synthase"/>
    <property type="match status" value="2"/>
</dbReference>
<evidence type="ECO:0000256" key="14">
    <source>
        <dbReference type="ARBA" id="ARBA00042842"/>
    </source>
</evidence>